<reference evidence="1 2" key="1">
    <citation type="submission" date="2016-05" db="EMBL/GenBank/DDBJ databases">
        <title>Niabella ginsenosidivorans BS26 whole genome sequencing.</title>
        <authorList>
            <person name="Im W.T."/>
            <person name="Siddiqi M.Z."/>
        </authorList>
    </citation>
    <scope>NUCLEOTIDE SEQUENCE [LARGE SCALE GENOMIC DNA]</scope>
    <source>
        <strain evidence="1 2">BS26</strain>
    </source>
</reference>
<dbReference type="EMBL" id="CP015772">
    <property type="protein sequence ID" value="ANH81524.1"/>
    <property type="molecule type" value="Genomic_DNA"/>
</dbReference>
<dbReference type="OrthoDB" id="8418771at2"/>
<organism evidence="1 2">
    <name type="scientific">Niabella ginsenosidivorans</name>
    <dbReference type="NCBI Taxonomy" id="1176587"/>
    <lineage>
        <taxon>Bacteria</taxon>
        <taxon>Pseudomonadati</taxon>
        <taxon>Bacteroidota</taxon>
        <taxon>Chitinophagia</taxon>
        <taxon>Chitinophagales</taxon>
        <taxon>Chitinophagaceae</taxon>
        <taxon>Niabella</taxon>
    </lineage>
</organism>
<evidence type="ECO:0000313" key="1">
    <source>
        <dbReference type="EMBL" id="ANH81524.1"/>
    </source>
</evidence>
<gene>
    <name evidence="1" type="ORF">A8C56_11535</name>
</gene>
<evidence type="ECO:0000313" key="2">
    <source>
        <dbReference type="Proteomes" id="UP000077667"/>
    </source>
</evidence>
<evidence type="ECO:0008006" key="3">
    <source>
        <dbReference type="Google" id="ProtNLM"/>
    </source>
</evidence>
<dbReference type="InterPro" id="IPR014710">
    <property type="entry name" value="RmlC-like_jellyroll"/>
</dbReference>
<accession>A0A1A9I4N8</accession>
<dbReference type="Proteomes" id="UP000077667">
    <property type="component" value="Chromosome"/>
</dbReference>
<dbReference type="Gene3D" id="2.60.120.10">
    <property type="entry name" value="Jelly Rolls"/>
    <property type="match status" value="1"/>
</dbReference>
<dbReference type="KEGG" id="nia:A8C56_11535"/>
<name>A0A1A9I4N8_9BACT</name>
<keyword evidence="2" id="KW-1185">Reference proteome</keyword>
<proteinExistence type="predicted"/>
<protein>
    <recommendedName>
        <fullName evidence="3">AraC-type arabinose-binding/dimerisation domain-containing protein</fullName>
    </recommendedName>
</protein>
<dbReference type="InterPro" id="IPR011051">
    <property type="entry name" value="RmlC_Cupin_sf"/>
</dbReference>
<dbReference type="SUPFAM" id="SSF51182">
    <property type="entry name" value="RmlC-like cupins"/>
    <property type="match status" value="1"/>
</dbReference>
<dbReference type="RefSeq" id="WP_067755986.1">
    <property type="nucleotide sequence ID" value="NZ_CP015772.1"/>
</dbReference>
<sequence>MSGVLIALHKDTVMQKHKAKGIISAQVLEGHIRFATNDPTTSLLEEAMITLHKDVEHSVTAIEPTMFHLTISG</sequence>
<dbReference type="AlphaFoldDB" id="A0A1A9I4N8"/>